<proteinExistence type="predicted"/>
<comment type="caution">
    <text evidence="1">The sequence shown here is derived from an EMBL/GenBank/DDBJ whole genome shotgun (WGS) entry which is preliminary data.</text>
</comment>
<dbReference type="Proteomes" id="UP000434172">
    <property type="component" value="Unassembled WGS sequence"/>
</dbReference>
<accession>A0A8H3WAU3</accession>
<reference evidence="1 2" key="1">
    <citation type="submission" date="2019-12" db="EMBL/GenBank/DDBJ databases">
        <title>A genome sequence resource for the geographically widespread anthracnose pathogen Colletotrichum asianum.</title>
        <authorList>
            <person name="Meng Y."/>
        </authorList>
    </citation>
    <scope>NUCLEOTIDE SEQUENCE [LARGE SCALE GENOMIC DNA]</scope>
    <source>
        <strain evidence="1 2">ICMP 18580</strain>
    </source>
</reference>
<keyword evidence="2" id="KW-1185">Reference proteome</keyword>
<sequence>MVRLITACDSCDDDFVLISYQDHENSFRQKFQCPERSNYAYPSLDPDESDINNHQYNSAERNTVSPFARAFQLSKALNQNSITALAHPALIVTQFLQVVSSMACRMRYGNKDEDIFDDDETDYDNIFEPDPLVQDHSGLRGLYLRQRKPLDPACDNGDVTGPMVTPQTPTQSKFMQTMRKMKDFGSRRSQC</sequence>
<organism evidence="1 2">
    <name type="scientific">Colletotrichum asianum</name>
    <dbReference type="NCBI Taxonomy" id="702518"/>
    <lineage>
        <taxon>Eukaryota</taxon>
        <taxon>Fungi</taxon>
        <taxon>Dikarya</taxon>
        <taxon>Ascomycota</taxon>
        <taxon>Pezizomycotina</taxon>
        <taxon>Sordariomycetes</taxon>
        <taxon>Hypocreomycetidae</taxon>
        <taxon>Glomerellales</taxon>
        <taxon>Glomerellaceae</taxon>
        <taxon>Colletotrichum</taxon>
        <taxon>Colletotrichum gloeosporioides species complex</taxon>
    </lineage>
</organism>
<gene>
    <name evidence="1" type="ORF">GQ607_007237</name>
</gene>
<dbReference type="EMBL" id="WOWK01000036">
    <property type="protein sequence ID" value="KAF0325486.1"/>
    <property type="molecule type" value="Genomic_DNA"/>
</dbReference>
<dbReference type="AlphaFoldDB" id="A0A8H3WAU3"/>
<dbReference type="OrthoDB" id="4825040at2759"/>
<name>A0A8H3WAU3_9PEZI</name>
<evidence type="ECO:0000313" key="1">
    <source>
        <dbReference type="EMBL" id="KAF0325486.1"/>
    </source>
</evidence>
<evidence type="ECO:0000313" key="2">
    <source>
        <dbReference type="Proteomes" id="UP000434172"/>
    </source>
</evidence>
<protein>
    <submittedName>
        <fullName evidence="1">Uncharacterized protein</fullName>
    </submittedName>
</protein>